<keyword evidence="3" id="KW-1185">Reference proteome</keyword>
<dbReference type="GO" id="GO:0003676">
    <property type="term" value="F:nucleic acid binding"/>
    <property type="evidence" value="ECO:0007669"/>
    <property type="project" value="InterPro"/>
</dbReference>
<reference evidence="2 3" key="1">
    <citation type="submission" date="2020-08" db="EMBL/GenBank/DDBJ databases">
        <title>Streptomyces sp. PSKA01 genome sequencing and assembly.</title>
        <authorList>
            <person name="Mandal S."/>
            <person name="Maiti P.K."/>
            <person name="Das P."/>
        </authorList>
    </citation>
    <scope>NUCLEOTIDE SEQUENCE [LARGE SCALE GENOMIC DNA]</scope>
    <source>
        <strain evidence="2 3">PSKA01</strain>
    </source>
</reference>
<accession>A0A7X1JDL1</accession>
<protein>
    <submittedName>
        <fullName evidence="2">Transposase</fullName>
    </submittedName>
</protein>
<evidence type="ECO:0000313" key="3">
    <source>
        <dbReference type="Proteomes" id="UP000584670"/>
    </source>
</evidence>
<dbReference type="EMBL" id="JACMSF010000167">
    <property type="protein sequence ID" value="MBC2908344.1"/>
    <property type="molecule type" value="Genomic_DNA"/>
</dbReference>
<dbReference type="InterPro" id="IPR038717">
    <property type="entry name" value="Tc1-like_DDE_dom"/>
</dbReference>
<dbReference type="Pfam" id="PF13358">
    <property type="entry name" value="DDE_3"/>
    <property type="match status" value="1"/>
</dbReference>
<sequence>MAAGKSTAHDLGAHICFADESGQSLIPPRGRTWAPRGARPVVRVAGRRGGRVNVAGVVCFKSGHRPRMFFKLHVHHGRKGELKTFAWSDYRDFIRMVHLQLGTPVVWVWDNLSVHLQQELFDFEAEHKDWLVIFHLPPYAPEINPQEGIWSLLKRALADFAAADLTHLTRVIKRKLQKIQYRPHLITGCLPTTGLDLTGLVETPDIADST</sequence>
<feature type="domain" description="Tc1-like transposase DDE" evidence="1">
    <location>
        <begin position="15"/>
        <end position="160"/>
    </location>
</feature>
<dbReference type="AlphaFoldDB" id="A0A7X1JDL1"/>
<dbReference type="Gene3D" id="3.30.420.10">
    <property type="entry name" value="Ribonuclease H-like superfamily/Ribonuclease H"/>
    <property type="match status" value="1"/>
</dbReference>
<comment type="caution">
    <text evidence="2">The sequence shown here is derived from an EMBL/GenBank/DDBJ whole genome shotgun (WGS) entry which is preliminary data.</text>
</comment>
<evidence type="ECO:0000313" key="2">
    <source>
        <dbReference type="EMBL" id="MBC2908344.1"/>
    </source>
</evidence>
<dbReference type="InterPro" id="IPR036397">
    <property type="entry name" value="RNaseH_sf"/>
</dbReference>
<proteinExistence type="predicted"/>
<organism evidence="2 3">
    <name type="scientific">Streptomyces cupreus</name>
    <dbReference type="NCBI Taxonomy" id="2759956"/>
    <lineage>
        <taxon>Bacteria</taxon>
        <taxon>Bacillati</taxon>
        <taxon>Actinomycetota</taxon>
        <taxon>Actinomycetes</taxon>
        <taxon>Kitasatosporales</taxon>
        <taxon>Streptomycetaceae</taxon>
        <taxon>Streptomyces</taxon>
    </lineage>
</organism>
<name>A0A7X1JDL1_9ACTN</name>
<dbReference type="Proteomes" id="UP000584670">
    <property type="component" value="Unassembled WGS sequence"/>
</dbReference>
<gene>
    <name evidence="2" type="ORF">H4N64_44115</name>
</gene>
<evidence type="ECO:0000259" key="1">
    <source>
        <dbReference type="Pfam" id="PF13358"/>
    </source>
</evidence>